<dbReference type="Pfam" id="PF09992">
    <property type="entry name" value="NAGPA"/>
    <property type="match status" value="1"/>
</dbReference>
<keyword evidence="1" id="KW-0732">Signal</keyword>
<sequence>MKVNSLFTALFLLISCNALADCFEKEYKEIQMTVCTINASREVPIMLFKDSEGKPYKNVFGALKNSKENISFLMNAGMYHSDLSPVGLYIEKGVLLQKISKNEGPGNFHLMPNGVFYIHRNEDESYSYHIKTTIDYIKENPSPYFATQSGPMLVINDTIHPKFIKGSDSRFVRNGVGVSATSEVYFVKSKAPINFYDFATFFKDELKTPNALYFDGKISTLYAPPFKTESTWFSVGPMVGAAIK</sequence>
<protein>
    <submittedName>
        <fullName evidence="3">Phosphodiester glycosidase family protein</fullName>
    </submittedName>
</protein>
<gene>
    <name evidence="3" type="ORF">ACFFIT_09040</name>
</gene>
<evidence type="ECO:0000313" key="3">
    <source>
        <dbReference type="EMBL" id="MFC0180219.1"/>
    </source>
</evidence>
<reference evidence="3 4" key="1">
    <citation type="submission" date="2024-09" db="EMBL/GenBank/DDBJ databases">
        <authorList>
            <person name="Sun Q."/>
            <person name="Mori K."/>
        </authorList>
    </citation>
    <scope>NUCLEOTIDE SEQUENCE [LARGE SCALE GENOMIC DNA]</scope>
    <source>
        <strain evidence="3 4">CCM 8545</strain>
    </source>
</reference>
<feature type="domain" description="Phosphodiester glycosidase" evidence="2">
    <location>
        <begin position="70"/>
        <end position="220"/>
    </location>
</feature>
<dbReference type="GO" id="GO:0016798">
    <property type="term" value="F:hydrolase activity, acting on glycosyl bonds"/>
    <property type="evidence" value="ECO:0007669"/>
    <property type="project" value="UniProtKB-KW"/>
</dbReference>
<proteinExistence type="predicted"/>
<evidence type="ECO:0000259" key="2">
    <source>
        <dbReference type="Pfam" id="PF09992"/>
    </source>
</evidence>
<feature type="signal peptide" evidence="1">
    <location>
        <begin position="1"/>
        <end position="20"/>
    </location>
</feature>
<accession>A0ABV6CB55</accession>
<feature type="chain" id="PRO_5046240629" evidence="1">
    <location>
        <begin position="21"/>
        <end position="244"/>
    </location>
</feature>
<dbReference type="PROSITE" id="PS51257">
    <property type="entry name" value="PROKAR_LIPOPROTEIN"/>
    <property type="match status" value="1"/>
</dbReference>
<keyword evidence="3" id="KW-0326">Glycosidase</keyword>
<evidence type="ECO:0000313" key="4">
    <source>
        <dbReference type="Proteomes" id="UP001589758"/>
    </source>
</evidence>
<dbReference type="Proteomes" id="UP001589758">
    <property type="component" value="Unassembled WGS sequence"/>
</dbReference>
<dbReference type="InterPro" id="IPR018711">
    <property type="entry name" value="NAGPA"/>
</dbReference>
<evidence type="ECO:0000256" key="1">
    <source>
        <dbReference type="SAM" id="SignalP"/>
    </source>
</evidence>
<name>A0ABV6CB55_9GAMM</name>
<keyword evidence="3" id="KW-0378">Hydrolase</keyword>
<comment type="caution">
    <text evidence="3">The sequence shown here is derived from an EMBL/GenBank/DDBJ whole genome shotgun (WGS) entry which is preliminary data.</text>
</comment>
<keyword evidence="4" id="KW-1185">Reference proteome</keyword>
<dbReference type="RefSeq" id="WP_385877330.1">
    <property type="nucleotide sequence ID" value="NZ_JBHLXE010000095.1"/>
</dbReference>
<dbReference type="EMBL" id="JBHLXE010000095">
    <property type="protein sequence ID" value="MFC0180219.1"/>
    <property type="molecule type" value="Genomic_DNA"/>
</dbReference>
<organism evidence="3 4">
    <name type="scientific">Thorsellia kenyensis</name>
    <dbReference type="NCBI Taxonomy" id="1549888"/>
    <lineage>
        <taxon>Bacteria</taxon>
        <taxon>Pseudomonadati</taxon>
        <taxon>Pseudomonadota</taxon>
        <taxon>Gammaproteobacteria</taxon>
        <taxon>Enterobacterales</taxon>
        <taxon>Thorselliaceae</taxon>
        <taxon>Thorsellia</taxon>
    </lineage>
</organism>